<dbReference type="AlphaFoldDB" id="A0A8H7VJE2"/>
<feature type="domain" description="Response regulatory" evidence="14">
    <location>
        <begin position="920"/>
        <end position="1045"/>
    </location>
</feature>
<dbReference type="InterPro" id="IPR003594">
    <property type="entry name" value="HATPase_dom"/>
</dbReference>
<evidence type="ECO:0000256" key="8">
    <source>
        <dbReference type="ARBA" id="ARBA00023012"/>
    </source>
</evidence>
<dbReference type="InterPro" id="IPR004358">
    <property type="entry name" value="Sig_transdc_His_kin-like_C"/>
</dbReference>
<evidence type="ECO:0000256" key="3">
    <source>
        <dbReference type="ARBA" id="ARBA00022553"/>
    </source>
</evidence>
<feature type="domain" description="Histidine kinase" evidence="13">
    <location>
        <begin position="387"/>
        <end position="644"/>
    </location>
</feature>
<dbReference type="PROSITE" id="PS50110">
    <property type="entry name" value="RESPONSE_REGULATORY"/>
    <property type="match status" value="1"/>
</dbReference>
<evidence type="ECO:0000313" key="16">
    <source>
        <dbReference type="Proteomes" id="UP000646827"/>
    </source>
</evidence>
<dbReference type="InterPro" id="IPR036890">
    <property type="entry name" value="HATPase_C_sf"/>
</dbReference>
<dbReference type="Gene3D" id="3.40.50.2300">
    <property type="match status" value="1"/>
</dbReference>
<dbReference type="GO" id="GO:0000155">
    <property type="term" value="F:phosphorelay sensor kinase activity"/>
    <property type="evidence" value="ECO:0007669"/>
    <property type="project" value="InterPro"/>
</dbReference>
<dbReference type="InterPro" id="IPR001245">
    <property type="entry name" value="Ser-Thr/Tyr_kinase_cat_dom"/>
</dbReference>
<dbReference type="InterPro" id="IPR000719">
    <property type="entry name" value="Prot_kinase_dom"/>
</dbReference>
<dbReference type="PROSITE" id="PS50109">
    <property type="entry name" value="HIS_KIN"/>
    <property type="match status" value="1"/>
</dbReference>
<keyword evidence="5" id="KW-0547">Nucleotide-binding</keyword>
<evidence type="ECO:0000259" key="12">
    <source>
        <dbReference type="PROSITE" id="PS50011"/>
    </source>
</evidence>
<dbReference type="SUPFAM" id="SSF52172">
    <property type="entry name" value="CheY-like"/>
    <property type="match status" value="1"/>
</dbReference>
<dbReference type="SUPFAM" id="SSF47384">
    <property type="entry name" value="Homodimeric domain of signal transducing histidine kinase"/>
    <property type="match status" value="1"/>
</dbReference>
<feature type="region of interest" description="Disordered" evidence="11">
    <location>
        <begin position="779"/>
        <end position="806"/>
    </location>
</feature>
<keyword evidence="16" id="KW-1185">Reference proteome</keyword>
<evidence type="ECO:0000256" key="5">
    <source>
        <dbReference type="ARBA" id="ARBA00022741"/>
    </source>
</evidence>
<dbReference type="GO" id="GO:0005524">
    <property type="term" value="F:ATP binding"/>
    <property type="evidence" value="ECO:0007669"/>
    <property type="project" value="UniProtKB-KW"/>
</dbReference>
<dbReference type="Pfam" id="PF00512">
    <property type="entry name" value="HisKA"/>
    <property type="match status" value="1"/>
</dbReference>
<dbReference type="OrthoDB" id="60033at2759"/>
<dbReference type="SMART" id="SM00388">
    <property type="entry name" value="HisKA"/>
    <property type="match status" value="1"/>
</dbReference>
<evidence type="ECO:0000259" key="14">
    <source>
        <dbReference type="PROSITE" id="PS50110"/>
    </source>
</evidence>
<dbReference type="PROSITE" id="PS50011">
    <property type="entry name" value="PROTEIN_KINASE_DOM"/>
    <property type="match status" value="1"/>
</dbReference>
<feature type="region of interest" description="Disordered" evidence="11">
    <location>
        <begin position="533"/>
        <end position="557"/>
    </location>
</feature>
<dbReference type="InterPro" id="IPR001789">
    <property type="entry name" value="Sig_transdc_resp-reg_receiver"/>
</dbReference>
<organism evidence="15 16">
    <name type="scientific">Circinella minor</name>
    <dbReference type="NCBI Taxonomy" id="1195481"/>
    <lineage>
        <taxon>Eukaryota</taxon>
        <taxon>Fungi</taxon>
        <taxon>Fungi incertae sedis</taxon>
        <taxon>Mucoromycota</taxon>
        <taxon>Mucoromycotina</taxon>
        <taxon>Mucoromycetes</taxon>
        <taxon>Mucorales</taxon>
        <taxon>Lichtheimiaceae</taxon>
        <taxon>Circinella</taxon>
    </lineage>
</organism>
<dbReference type="EC" id="2.7.13.3" evidence="2"/>
<keyword evidence="10" id="KW-0175">Coiled coil</keyword>
<dbReference type="PANTHER" id="PTHR45339:SF1">
    <property type="entry name" value="HYBRID SIGNAL TRANSDUCTION HISTIDINE KINASE J"/>
    <property type="match status" value="1"/>
</dbReference>
<feature type="coiled-coil region" evidence="10">
    <location>
        <begin position="321"/>
        <end position="377"/>
    </location>
</feature>
<dbReference type="PANTHER" id="PTHR45339">
    <property type="entry name" value="HYBRID SIGNAL TRANSDUCTION HISTIDINE KINASE J"/>
    <property type="match status" value="1"/>
</dbReference>
<dbReference type="CDD" id="cd17546">
    <property type="entry name" value="REC_hyHK_CKI1_RcsC-like"/>
    <property type="match status" value="1"/>
</dbReference>
<keyword evidence="3 9" id="KW-0597">Phosphoprotein</keyword>
<feature type="compositionally biased region" description="Low complexity" evidence="11">
    <location>
        <begin position="1059"/>
        <end position="1073"/>
    </location>
</feature>
<dbReference type="Gene3D" id="3.30.565.10">
    <property type="entry name" value="Histidine kinase-like ATPase, C-terminal domain"/>
    <property type="match status" value="1"/>
</dbReference>
<dbReference type="PRINTS" id="PR00344">
    <property type="entry name" value="BCTRLSENSOR"/>
</dbReference>
<evidence type="ECO:0000256" key="1">
    <source>
        <dbReference type="ARBA" id="ARBA00000085"/>
    </source>
</evidence>
<feature type="compositionally biased region" description="Polar residues" evidence="11">
    <location>
        <begin position="851"/>
        <end position="861"/>
    </location>
</feature>
<dbReference type="InterPro" id="IPR011009">
    <property type="entry name" value="Kinase-like_dom_sf"/>
</dbReference>
<keyword evidence="4" id="KW-0808">Transferase</keyword>
<evidence type="ECO:0000256" key="2">
    <source>
        <dbReference type="ARBA" id="ARBA00012438"/>
    </source>
</evidence>
<dbReference type="Proteomes" id="UP000646827">
    <property type="component" value="Unassembled WGS sequence"/>
</dbReference>
<dbReference type="Pfam" id="PF02518">
    <property type="entry name" value="HATPase_c"/>
    <property type="match status" value="1"/>
</dbReference>
<feature type="compositionally biased region" description="Low complexity" evidence="11">
    <location>
        <begin position="898"/>
        <end position="908"/>
    </location>
</feature>
<accession>A0A8H7VJE2</accession>
<dbReference type="Gene3D" id="1.10.287.130">
    <property type="match status" value="1"/>
</dbReference>
<dbReference type="InterPro" id="IPR003661">
    <property type="entry name" value="HisK_dim/P_dom"/>
</dbReference>
<dbReference type="Gene3D" id="1.10.510.10">
    <property type="entry name" value="Transferase(Phosphotransferase) domain 1"/>
    <property type="match status" value="1"/>
</dbReference>
<feature type="region of interest" description="Disordered" evidence="11">
    <location>
        <begin position="1050"/>
        <end position="1080"/>
    </location>
</feature>
<dbReference type="EMBL" id="JAEPRB010000217">
    <property type="protein sequence ID" value="KAG2218663.1"/>
    <property type="molecule type" value="Genomic_DNA"/>
</dbReference>
<keyword evidence="7" id="KW-0067">ATP-binding</keyword>
<evidence type="ECO:0000256" key="7">
    <source>
        <dbReference type="ARBA" id="ARBA00022840"/>
    </source>
</evidence>
<dbReference type="FunFam" id="1.10.287.130:FF:000002">
    <property type="entry name" value="Two-component osmosensing histidine kinase"/>
    <property type="match status" value="1"/>
</dbReference>
<protein>
    <recommendedName>
        <fullName evidence="2">histidine kinase</fullName>
        <ecNumber evidence="2">2.7.13.3</ecNumber>
    </recommendedName>
</protein>
<evidence type="ECO:0000256" key="10">
    <source>
        <dbReference type="SAM" id="Coils"/>
    </source>
</evidence>
<dbReference type="CDD" id="cd00082">
    <property type="entry name" value="HisKA"/>
    <property type="match status" value="1"/>
</dbReference>
<dbReference type="InterPro" id="IPR005467">
    <property type="entry name" value="His_kinase_dom"/>
</dbReference>
<dbReference type="CDD" id="cd16922">
    <property type="entry name" value="HATPase_EvgS-ArcB-TorS-like"/>
    <property type="match status" value="1"/>
</dbReference>
<dbReference type="InterPro" id="IPR011006">
    <property type="entry name" value="CheY-like_superfamily"/>
</dbReference>
<comment type="caution">
    <text evidence="15">The sequence shown here is derived from an EMBL/GenBank/DDBJ whole genome shotgun (WGS) entry which is preliminary data.</text>
</comment>
<dbReference type="SMART" id="SM00387">
    <property type="entry name" value="HATPase_c"/>
    <property type="match status" value="1"/>
</dbReference>
<evidence type="ECO:0000256" key="6">
    <source>
        <dbReference type="ARBA" id="ARBA00022777"/>
    </source>
</evidence>
<name>A0A8H7VJE2_9FUNG</name>
<keyword evidence="8" id="KW-0902">Two-component regulatory system</keyword>
<sequence length="1104" mass="124203">MYTCLLFYRLSLYSTIFYISRNLPVFVKQIGFRRVHLNQTAYHEISLMKVARHPKLVEFIGICIEPQSTFIVEEYCSKGTLYDVLKNPDLDLTWIFRFSLINDLVAGLEFLHRSKFLFHGCLTSQACVITGRWELKITDYGLYKVRESQYDPVIVSSLLKRYPKVHHRTSVPTSMARGPSSITGDYDSPMHIVPHYENLLWLAPESLLRTSFDVWVTYPSKKSDIYSLGIIMNEIVTRAQPYKKELTECGESNYEAVFDRIKTDQLVPDMLSSDQDIYVGSVNEIIIACWRREAANRPAIGQVKNKIKTIDPHITGSDNVVDNLALLLERYANDMENLVRKRTANLQQRTIELEEERARTDNLLKDLKEAKEVAEAAAASKQNFLANMSHEIRTPMNAVIGMSRILMESNLPAELHDCAETIESSGNHLMTIIDDILDYSKIDSGKLTLEHRRMDLIFVFESAIKLIAPNYLDKGVVLWNTFEPDVATAVYGDVVRLRQILLNILSNALKFTKEGYVAIHVSCIGSAPSTPALIPDGDSNNDNNNEEKKGLLSDNSVDQENIDARTEGLLISIRDTGIGIQKEKADKLFQTFSQVDASTTRNFGGTGLGLAISRKLSRMMGGDMWFESNYGHGSTFYVTVKLQKQADSPTYGSINCIDEIAELCHSCVIVANNKYSRQGWVELFKSIRVSNIKVLPFAEAEKMLKILHEDEEEVSLLVIDEEFEMVEEMGTIPTTSQAVLYTLQDRIPSIRSIPTLCMRDMRNQRQERLSDYEQQHVLPQLSKHAPTQQEDSPTPRLERKNPFEELATTSSEQRILYIVKPVKATKLLMALLKLLRPSEAGSDNDNKSTENEAQQQTTGKTLSGGASIANGDPSRPFKRTKSDGKRIKGRGRSNTIVSTRSASSTTSSGRPFSEITGSVRSLLVDDNPVNQKVVIRMLSRLGVHPQIAQNGKEACDMVRKSKEGGTEESIDLIFMDIWMPEMNGFEASEYIRSNLSDSPVHPYIIAMTACVMPGDKEKCLNAGMNGYVSKPVRKDELEASLHTYTQVIVSESAEDSNTESPSIEETSKSSFSSQEEEYVKPLPSVTVTVENNKHQFHNNTNNSI</sequence>
<feature type="domain" description="Protein kinase" evidence="12">
    <location>
        <begin position="1"/>
        <end position="314"/>
    </location>
</feature>
<evidence type="ECO:0000313" key="15">
    <source>
        <dbReference type="EMBL" id="KAG2218663.1"/>
    </source>
</evidence>
<evidence type="ECO:0000256" key="9">
    <source>
        <dbReference type="PROSITE-ProRule" id="PRU00169"/>
    </source>
</evidence>
<dbReference type="SUPFAM" id="SSF56112">
    <property type="entry name" value="Protein kinase-like (PK-like)"/>
    <property type="match status" value="1"/>
</dbReference>
<dbReference type="Pfam" id="PF07714">
    <property type="entry name" value="PK_Tyr_Ser-Thr"/>
    <property type="match status" value="2"/>
</dbReference>
<evidence type="ECO:0000256" key="11">
    <source>
        <dbReference type="SAM" id="MobiDB-lite"/>
    </source>
</evidence>
<gene>
    <name evidence="15" type="ORF">INT45_007832</name>
</gene>
<dbReference type="Pfam" id="PF00072">
    <property type="entry name" value="Response_reg"/>
    <property type="match status" value="1"/>
</dbReference>
<dbReference type="SMART" id="SM00448">
    <property type="entry name" value="REC"/>
    <property type="match status" value="1"/>
</dbReference>
<comment type="catalytic activity">
    <reaction evidence="1">
        <text>ATP + protein L-histidine = ADP + protein N-phospho-L-histidine.</text>
        <dbReference type="EC" id="2.7.13.3"/>
    </reaction>
</comment>
<dbReference type="SUPFAM" id="SSF55874">
    <property type="entry name" value="ATPase domain of HSP90 chaperone/DNA topoisomerase II/histidine kinase"/>
    <property type="match status" value="1"/>
</dbReference>
<evidence type="ECO:0000259" key="13">
    <source>
        <dbReference type="PROSITE" id="PS50109"/>
    </source>
</evidence>
<reference evidence="15 16" key="1">
    <citation type="submission" date="2020-12" db="EMBL/GenBank/DDBJ databases">
        <title>Metabolic potential, ecology and presence of endohyphal bacteria is reflected in genomic diversity of Mucoromycotina.</title>
        <authorList>
            <person name="Muszewska A."/>
            <person name="Okrasinska A."/>
            <person name="Steczkiewicz K."/>
            <person name="Drgas O."/>
            <person name="Orlowska M."/>
            <person name="Perlinska-Lenart U."/>
            <person name="Aleksandrzak-Piekarczyk T."/>
            <person name="Szatraj K."/>
            <person name="Zielenkiewicz U."/>
            <person name="Pilsyk S."/>
            <person name="Malc E."/>
            <person name="Mieczkowski P."/>
            <person name="Kruszewska J.S."/>
            <person name="Biernat P."/>
            <person name="Pawlowska J."/>
        </authorList>
    </citation>
    <scope>NUCLEOTIDE SEQUENCE [LARGE SCALE GENOMIC DNA]</scope>
    <source>
        <strain evidence="15 16">CBS 142.35</strain>
    </source>
</reference>
<feature type="modified residue" description="4-aspartylphosphate" evidence="9">
    <location>
        <position position="976"/>
    </location>
</feature>
<dbReference type="InterPro" id="IPR036097">
    <property type="entry name" value="HisK_dim/P_sf"/>
</dbReference>
<proteinExistence type="predicted"/>
<feature type="region of interest" description="Disordered" evidence="11">
    <location>
        <begin position="838"/>
        <end position="912"/>
    </location>
</feature>
<evidence type="ECO:0000256" key="4">
    <source>
        <dbReference type="ARBA" id="ARBA00022679"/>
    </source>
</evidence>
<keyword evidence="6" id="KW-0418">Kinase</keyword>